<dbReference type="PANTHER" id="PTHR42748">
    <property type="entry name" value="NITROGEN METABOLITE REPRESSION PROTEIN NMRA FAMILY MEMBER"/>
    <property type="match status" value="1"/>
</dbReference>
<proteinExistence type="inferred from homology"/>
<dbReference type="RefSeq" id="WP_090064322.1">
    <property type="nucleotide sequence ID" value="NZ_FOFT01000002.1"/>
</dbReference>
<dbReference type="InterPro" id="IPR051164">
    <property type="entry name" value="NmrA-like_oxidored"/>
</dbReference>
<evidence type="ECO:0000256" key="2">
    <source>
        <dbReference type="ARBA" id="ARBA00022857"/>
    </source>
</evidence>
<evidence type="ECO:0000313" key="4">
    <source>
        <dbReference type="EMBL" id="SEQ59919.1"/>
    </source>
</evidence>
<sequence length="293" mass="30997">MSAPVLVTGATGKQGGAAVHALKAAGVPVRALVRDPSADRARALGVELVVGDLNDRDSLVGAAKGVRAVFSVQMALLTEDGFDFPGELVQATNLVQAALEAGVPHFIQTTVDGAGERITDERFPIREASLNTKAEIQDRVREAGFERWTLLKPGFFMENFLPSSAFLFPRGIEGGLVSLLRPTTRLSLVAVRDIGTAVAAAVADPERFDRVELELASDHLSMTEIAAVLSDAFGVSLSAPDMTTEQAFAAGMPEMAAGHDRLNETGMAGRPEYARALGLPLTSFAEWAKTLTP</sequence>
<gene>
    <name evidence="4" type="ORF">SAMN05216195_102833</name>
</gene>
<feature type="domain" description="NmrA-like" evidence="3">
    <location>
        <begin position="4"/>
        <end position="250"/>
    </location>
</feature>
<comment type="similarity">
    <text evidence="1">Belongs to the NmrA-type oxidoreductase family.</text>
</comment>
<evidence type="ECO:0000256" key="1">
    <source>
        <dbReference type="ARBA" id="ARBA00006328"/>
    </source>
</evidence>
<keyword evidence="5" id="KW-1185">Reference proteome</keyword>
<dbReference type="InterPro" id="IPR036291">
    <property type="entry name" value="NAD(P)-bd_dom_sf"/>
</dbReference>
<dbReference type="EMBL" id="FOFT01000002">
    <property type="protein sequence ID" value="SEQ59919.1"/>
    <property type="molecule type" value="Genomic_DNA"/>
</dbReference>
<dbReference type="SUPFAM" id="SSF51735">
    <property type="entry name" value="NAD(P)-binding Rossmann-fold domains"/>
    <property type="match status" value="1"/>
</dbReference>
<protein>
    <submittedName>
        <fullName evidence="4">Uncharacterized conserved protein YbjT, contains NAD(P)-binding and DUF2867 domains</fullName>
    </submittedName>
</protein>
<dbReference type="PANTHER" id="PTHR42748:SF7">
    <property type="entry name" value="NMRA LIKE REDOX SENSOR 1-RELATED"/>
    <property type="match status" value="1"/>
</dbReference>
<dbReference type="Gene3D" id="3.90.25.10">
    <property type="entry name" value="UDP-galactose 4-epimerase, domain 1"/>
    <property type="match status" value="1"/>
</dbReference>
<dbReference type="AlphaFoldDB" id="A0A1H9HC40"/>
<dbReference type="InterPro" id="IPR008030">
    <property type="entry name" value="NmrA-like"/>
</dbReference>
<dbReference type="Pfam" id="PF05368">
    <property type="entry name" value="NmrA"/>
    <property type="match status" value="1"/>
</dbReference>
<dbReference type="CDD" id="cd05251">
    <property type="entry name" value="NmrA_like_SDR_a"/>
    <property type="match status" value="1"/>
</dbReference>
<keyword evidence="2" id="KW-0521">NADP</keyword>
<reference evidence="5" key="1">
    <citation type="submission" date="2016-10" db="EMBL/GenBank/DDBJ databases">
        <authorList>
            <person name="Varghese N."/>
            <person name="Submissions S."/>
        </authorList>
    </citation>
    <scope>NUCLEOTIDE SEQUENCE [LARGE SCALE GENOMIC DNA]</scope>
    <source>
        <strain evidence="5">CGMCC 4.578</strain>
    </source>
</reference>
<evidence type="ECO:0000313" key="5">
    <source>
        <dbReference type="Proteomes" id="UP000199028"/>
    </source>
</evidence>
<dbReference type="OrthoDB" id="319724at2"/>
<dbReference type="Gene3D" id="3.40.50.720">
    <property type="entry name" value="NAD(P)-binding Rossmann-like Domain"/>
    <property type="match status" value="1"/>
</dbReference>
<dbReference type="Proteomes" id="UP000199028">
    <property type="component" value="Unassembled WGS sequence"/>
</dbReference>
<evidence type="ECO:0000259" key="3">
    <source>
        <dbReference type="Pfam" id="PF05368"/>
    </source>
</evidence>
<name>A0A1H9HC40_9PSEU</name>
<accession>A0A1H9HC40</accession>
<organism evidence="4 5">
    <name type="scientific">Lentzea flaviverrucosa</name>
    <dbReference type="NCBI Taxonomy" id="200379"/>
    <lineage>
        <taxon>Bacteria</taxon>
        <taxon>Bacillati</taxon>
        <taxon>Actinomycetota</taxon>
        <taxon>Actinomycetes</taxon>
        <taxon>Pseudonocardiales</taxon>
        <taxon>Pseudonocardiaceae</taxon>
        <taxon>Lentzea</taxon>
    </lineage>
</organism>